<dbReference type="NCBIfam" id="TIGR01300">
    <property type="entry name" value="CPA3_mnhG_phaG"/>
    <property type="match status" value="1"/>
</dbReference>
<evidence type="ECO:0000256" key="1">
    <source>
        <dbReference type="ARBA" id="ARBA00004141"/>
    </source>
</evidence>
<keyword evidence="6" id="KW-1185">Reference proteome</keyword>
<keyword evidence="3" id="KW-0813">Transport</keyword>
<dbReference type="EMBL" id="CP106877">
    <property type="protein sequence ID" value="WAA11824.1"/>
    <property type="molecule type" value="Genomic_DNA"/>
</dbReference>
<reference evidence="5" key="1">
    <citation type="submission" date="2022-09" db="EMBL/GenBank/DDBJ databases">
        <title>Complete Genomes of Fervidibacillus albus and Fervidibacillus halotolerans isolated from tidal flat sediments.</title>
        <authorList>
            <person name="Kwon K.K."/>
            <person name="Yang S.-H."/>
            <person name="Park M.J."/>
            <person name="Oh H.-M."/>
        </authorList>
    </citation>
    <scope>NUCLEOTIDE SEQUENCE</scope>
    <source>
        <strain evidence="5">MEBiC13594</strain>
    </source>
</reference>
<dbReference type="NCBIfam" id="NF009314">
    <property type="entry name" value="PRK12674.1-2"/>
    <property type="match status" value="1"/>
</dbReference>
<protein>
    <submittedName>
        <fullName evidence="5">Monovalent cation/H(+) antiporter subunit G</fullName>
    </submittedName>
</protein>
<feature type="transmembrane region" description="Helical" evidence="4">
    <location>
        <begin position="40"/>
        <end position="61"/>
    </location>
</feature>
<dbReference type="RefSeq" id="WP_275419949.1">
    <property type="nucleotide sequence ID" value="NZ_CP106877.1"/>
</dbReference>
<proteinExistence type="inferred from homology"/>
<dbReference type="GO" id="GO:0015385">
    <property type="term" value="F:sodium:proton antiporter activity"/>
    <property type="evidence" value="ECO:0007669"/>
    <property type="project" value="TreeGrafter"/>
</dbReference>
<comment type="similarity">
    <text evidence="2">Belongs to the CPA3 antiporters (TC 2.A.63) subunit G family.</text>
</comment>
<keyword evidence="4" id="KW-1133">Transmembrane helix</keyword>
<name>A0A9E8LYB9_9BACI</name>
<sequence length="127" mass="13871">MTGILEFVVLAFILIGAFFSLVAAIGVVRLPDVYTRNHAASKSATLGVMFILIGTFLYFAAEGHTNTRLILAIVFIFLTSPVGGHLINRAAYYTGVNMWDQSVRDDLREKVGYGKRKSPEDTGGKIS</sequence>
<dbReference type="InterPro" id="IPR005133">
    <property type="entry name" value="PhaG_MnhG_YufB"/>
</dbReference>
<evidence type="ECO:0000313" key="6">
    <source>
        <dbReference type="Proteomes" id="UP001164726"/>
    </source>
</evidence>
<dbReference type="GO" id="GO:0016020">
    <property type="term" value="C:membrane"/>
    <property type="evidence" value="ECO:0007669"/>
    <property type="project" value="UniProtKB-SubCell"/>
</dbReference>
<feature type="transmembrane region" description="Helical" evidence="4">
    <location>
        <begin position="7"/>
        <end position="28"/>
    </location>
</feature>
<dbReference type="AlphaFoldDB" id="A0A9E8LYB9"/>
<accession>A0A9E8LYB9</accession>
<evidence type="ECO:0000313" key="5">
    <source>
        <dbReference type="EMBL" id="WAA11824.1"/>
    </source>
</evidence>
<keyword evidence="4" id="KW-0472">Membrane</keyword>
<feature type="transmembrane region" description="Helical" evidence="4">
    <location>
        <begin position="68"/>
        <end position="87"/>
    </location>
</feature>
<keyword evidence="3" id="KW-0050">Antiport</keyword>
<organism evidence="5 6">
    <name type="scientific">Fervidibacillus halotolerans</name>
    <dbReference type="NCBI Taxonomy" id="2980027"/>
    <lineage>
        <taxon>Bacteria</taxon>
        <taxon>Bacillati</taxon>
        <taxon>Bacillota</taxon>
        <taxon>Bacilli</taxon>
        <taxon>Bacillales</taxon>
        <taxon>Bacillaceae</taxon>
        <taxon>Fervidibacillus</taxon>
    </lineage>
</organism>
<dbReference type="PANTHER" id="PTHR34703:SF1">
    <property type="entry name" value="ANTIPORTER SUBUNIT MNHG2-RELATED"/>
    <property type="match status" value="1"/>
</dbReference>
<dbReference type="Pfam" id="PF03334">
    <property type="entry name" value="PhaG_MnhG_YufB"/>
    <property type="match status" value="1"/>
</dbReference>
<keyword evidence="4" id="KW-0812">Transmembrane</keyword>
<dbReference type="PANTHER" id="PTHR34703">
    <property type="entry name" value="ANTIPORTER SUBUNIT MNHG2-RELATED"/>
    <property type="match status" value="1"/>
</dbReference>
<evidence type="ECO:0000256" key="4">
    <source>
        <dbReference type="SAM" id="Phobius"/>
    </source>
</evidence>
<evidence type="ECO:0000256" key="3">
    <source>
        <dbReference type="ARBA" id="ARBA00022449"/>
    </source>
</evidence>
<evidence type="ECO:0000256" key="2">
    <source>
        <dbReference type="ARBA" id="ARBA00008404"/>
    </source>
</evidence>
<dbReference type="Proteomes" id="UP001164726">
    <property type="component" value="Chromosome"/>
</dbReference>
<comment type="subcellular location">
    <subcellularLocation>
        <location evidence="1">Membrane</location>
        <topology evidence="1">Multi-pass membrane protein</topology>
    </subcellularLocation>
</comment>
<gene>
    <name evidence="5" type="primary">mnhG</name>
    <name evidence="5" type="ORF">OE105_09520</name>
</gene>
<dbReference type="KEGG" id="fhl:OE105_09520"/>